<dbReference type="SUPFAM" id="SSF52540">
    <property type="entry name" value="P-loop containing nucleoside triphosphate hydrolases"/>
    <property type="match status" value="1"/>
</dbReference>
<dbReference type="GO" id="GO:0000725">
    <property type="term" value="P:recombinational repair"/>
    <property type="evidence" value="ECO:0007669"/>
    <property type="project" value="TreeGrafter"/>
</dbReference>
<evidence type="ECO:0000259" key="1">
    <source>
        <dbReference type="Pfam" id="PF13538"/>
    </source>
</evidence>
<accession>A0A5J4QUF1</accession>
<gene>
    <name evidence="2" type="ORF">EZS27_025859</name>
</gene>
<dbReference type="EC" id="3.6.4.12" evidence="2"/>
<sequence length="300" mass="35176">MHNRFYYTFYRRTRWFKQIQLLNFHFDQSDKKFVFIPAGYIFKKKEEINYVIVDEGQDFSLSNYSQQFIPQAKKSISIFGDTNQKIYKDRQCNIEDVANTFKYPLLNLNYNYRVPKTIAKVAQNIPIPHIDLLTNNKKNNGNSDYPSFPKPIIKKCNSADEELQYILKRIKTEGLDDVAILLPNEDKVKEIYKFFSDNGIGTQVRIAIDIGVTPFGNRKFQRIDTLDFTNLDLPSILTYHSAKGTEFDNVFIPFADDDSRIDRNAFYVAITRSSSRVFITYSRWLTNLLNDVNDNDVIRQ</sequence>
<dbReference type="AlphaFoldDB" id="A0A5J4QUF1"/>
<dbReference type="Gene3D" id="3.40.50.300">
    <property type="entry name" value="P-loop containing nucleotide triphosphate hydrolases"/>
    <property type="match status" value="2"/>
</dbReference>
<protein>
    <submittedName>
        <fullName evidence="2">ATP-dependent DNA helicase Rep</fullName>
        <ecNumber evidence="2">3.6.4.12</ecNumber>
    </submittedName>
</protein>
<evidence type="ECO:0000313" key="2">
    <source>
        <dbReference type="EMBL" id="KAA6324859.1"/>
    </source>
</evidence>
<dbReference type="InterPro" id="IPR000212">
    <property type="entry name" value="DNA_helicase_UvrD/REP"/>
</dbReference>
<proteinExistence type="predicted"/>
<dbReference type="Pfam" id="PF13538">
    <property type="entry name" value="UvrD_C_2"/>
    <property type="match status" value="1"/>
</dbReference>
<organism evidence="2">
    <name type="scientific">termite gut metagenome</name>
    <dbReference type="NCBI Taxonomy" id="433724"/>
    <lineage>
        <taxon>unclassified sequences</taxon>
        <taxon>metagenomes</taxon>
        <taxon>organismal metagenomes</taxon>
    </lineage>
</organism>
<dbReference type="GO" id="GO:0016787">
    <property type="term" value="F:hydrolase activity"/>
    <property type="evidence" value="ECO:0007669"/>
    <property type="project" value="UniProtKB-KW"/>
</dbReference>
<dbReference type="InterPro" id="IPR027417">
    <property type="entry name" value="P-loop_NTPase"/>
</dbReference>
<comment type="caution">
    <text evidence="2">The sequence shown here is derived from an EMBL/GenBank/DDBJ whole genome shotgun (WGS) entry which is preliminary data.</text>
</comment>
<name>A0A5J4QUF1_9ZZZZ</name>
<keyword evidence="2" id="KW-0547">Nucleotide-binding</keyword>
<dbReference type="InterPro" id="IPR027785">
    <property type="entry name" value="UvrD-like_helicase_C"/>
</dbReference>
<dbReference type="GO" id="GO:0005524">
    <property type="term" value="F:ATP binding"/>
    <property type="evidence" value="ECO:0007669"/>
    <property type="project" value="InterPro"/>
</dbReference>
<dbReference type="PANTHER" id="PTHR11070:SF2">
    <property type="entry name" value="ATP-DEPENDENT DNA HELICASE SRS2"/>
    <property type="match status" value="1"/>
</dbReference>
<dbReference type="GO" id="GO:0003677">
    <property type="term" value="F:DNA binding"/>
    <property type="evidence" value="ECO:0007669"/>
    <property type="project" value="InterPro"/>
</dbReference>
<dbReference type="GO" id="GO:0043138">
    <property type="term" value="F:3'-5' DNA helicase activity"/>
    <property type="evidence" value="ECO:0007669"/>
    <property type="project" value="TreeGrafter"/>
</dbReference>
<keyword evidence="2" id="KW-0378">Hydrolase</keyword>
<dbReference type="PANTHER" id="PTHR11070">
    <property type="entry name" value="UVRD / RECB / PCRA DNA HELICASE FAMILY MEMBER"/>
    <property type="match status" value="1"/>
</dbReference>
<dbReference type="EMBL" id="SNRY01002489">
    <property type="protein sequence ID" value="KAA6324859.1"/>
    <property type="molecule type" value="Genomic_DNA"/>
</dbReference>
<keyword evidence="2" id="KW-0347">Helicase</keyword>
<feature type="domain" description="UvrD-like helicase C-terminal" evidence="1">
    <location>
        <begin position="236"/>
        <end position="279"/>
    </location>
</feature>
<keyword evidence="2" id="KW-0067">ATP-binding</keyword>
<reference evidence="2" key="1">
    <citation type="submission" date="2019-03" db="EMBL/GenBank/DDBJ databases">
        <title>Single cell metagenomics reveals metabolic interactions within the superorganism composed of flagellate Streblomastix strix and complex community of Bacteroidetes bacteria on its surface.</title>
        <authorList>
            <person name="Treitli S.C."/>
            <person name="Kolisko M."/>
            <person name="Husnik F."/>
            <person name="Keeling P."/>
            <person name="Hampl V."/>
        </authorList>
    </citation>
    <scope>NUCLEOTIDE SEQUENCE</scope>
    <source>
        <strain evidence="2">STM</strain>
    </source>
</reference>